<dbReference type="GO" id="GO:0008495">
    <property type="term" value="F:protoheme IX farnesyltransferase activity"/>
    <property type="evidence" value="ECO:0007669"/>
    <property type="project" value="UniProtKB-UniRule"/>
</dbReference>
<comment type="caution">
    <text evidence="15">The sequence shown here is derived from an EMBL/GenBank/DDBJ whole genome shotgun (WGS) entry which is preliminary data.</text>
</comment>
<dbReference type="eggNOG" id="COG0109">
    <property type="taxonomic scope" value="Bacteria"/>
</dbReference>
<evidence type="ECO:0000256" key="3">
    <source>
        <dbReference type="ARBA" id="ARBA00012292"/>
    </source>
</evidence>
<feature type="transmembrane region" description="Helical" evidence="14">
    <location>
        <begin position="124"/>
        <end position="145"/>
    </location>
</feature>
<feature type="transmembrane region" description="Helical" evidence="14">
    <location>
        <begin position="56"/>
        <end position="77"/>
    </location>
</feature>
<evidence type="ECO:0000256" key="11">
    <source>
        <dbReference type="ARBA" id="ARBA00040810"/>
    </source>
</evidence>
<comment type="catalytic activity">
    <reaction evidence="13 14">
        <text>heme b + (2E,6E)-farnesyl diphosphate + H2O = Fe(II)-heme o + diphosphate</text>
        <dbReference type="Rhea" id="RHEA:28070"/>
        <dbReference type="ChEBI" id="CHEBI:15377"/>
        <dbReference type="ChEBI" id="CHEBI:33019"/>
        <dbReference type="ChEBI" id="CHEBI:60344"/>
        <dbReference type="ChEBI" id="CHEBI:60530"/>
        <dbReference type="ChEBI" id="CHEBI:175763"/>
        <dbReference type="EC" id="2.5.1.141"/>
    </reaction>
</comment>
<comment type="function">
    <text evidence="14">Converts heme B (protoheme IX) to heme O by substitution of the vinyl group on carbon 2 of heme B porphyrin ring with a hydroxyethyl farnesyl side group.</text>
</comment>
<comment type="subcellular location">
    <subcellularLocation>
        <location evidence="1 14">Cell membrane</location>
        <topology evidence="1 14">Multi-pass membrane protein</topology>
    </subcellularLocation>
</comment>
<dbReference type="GO" id="GO:0048034">
    <property type="term" value="P:heme O biosynthetic process"/>
    <property type="evidence" value="ECO:0007669"/>
    <property type="project" value="UniProtKB-UniRule"/>
</dbReference>
<dbReference type="AlphaFoldDB" id="V4TFM9"/>
<dbReference type="RefSeq" id="WP_023432391.1">
    <property type="nucleotide sequence ID" value="NZ_AWXZ01000029.1"/>
</dbReference>
<evidence type="ECO:0000256" key="6">
    <source>
        <dbReference type="ARBA" id="ARBA00022692"/>
    </source>
</evidence>
<keyword evidence="8 14" id="KW-0350">Heme biosynthesis</keyword>
<evidence type="ECO:0000256" key="14">
    <source>
        <dbReference type="HAMAP-Rule" id="MF_00154"/>
    </source>
</evidence>
<keyword evidence="7 14" id="KW-1133">Transmembrane helix</keyword>
<dbReference type="UniPathway" id="UPA00834">
    <property type="reaction ID" value="UER00712"/>
</dbReference>
<feature type="transmembrane region" description="Helical" evidence="14">
    <location>
        <begin position="226"/>
        <end position="243"/>
    </location>
</feature>
<dbReference type="InterPro" id="IPR000537">
    <property type="entry name" value="UbiA_prenyltransferase"/>
</dbReference>
<feature type="transmembrane region" description="Helical" evidence="14">
    <location>
        <begin position="32"/>
        <end position="50"/>
    </location>
</feature>
<name>V4TFM9_9HYPH</name>
<dbReference type="InterPro" id="IPR044878">
    <property type="entry name" value="UbiA_sf"/>
</dbReference>
<dbReference type="InterPro" id="IPR030470">
    <property type="entry name" value="UbiA_prenylTrfase_CS"/>
</dbReference>
<evidence type="ECO:0000313" key="16">
    <source>
        <dbReference type="Proteomes" id="UP000017819"/>
    </source>
</evidence>
<protein>
    <recommendedName>
        <fullName evidence="11 14">Protoheme IX farnesyltransferase</fullName>
        <ecNumber evidence="3 14">2.5.1.141</ecNumber>
    </recommendedName>
    <alternativeName>
        <fullName evidence="12 14">Heme B farnesyltransferase</fullName>
    </alternativeName>
    <alternativeName>
        <fullName evidence="10 14">Heme O synthase</fullName>
    </alternativeName>
</protein>
<evidence type="ECO:0000256" key="12">
    <source>
        <dbReference type="ARBA" id="ARBA00042475"/>
    </source>
</evidence>
<evidence type="ECO:0000256" key="5">
    <source>
        <dbReference type="ARBA" id="ARBA00022679"/>
    </source>
</evidence>
<dbReference type="EC" id="2.5.1.141" evidence="3 14"/>
<comment type="similarity">
    <text evidence="14">Belongs to the UbiA prenyltransferase family. Protoheme IX farnesyltransferase subfamily.</text>
</comment>
<dbReference type="Gene3D" id="1.10.357.140">
    <property type="entry name" value="UbiA prenyltransferase"/>
    <property type="match status" value="1"/>
</dbReference>
<feature type="transmembrane region" description="Helical" evidence="14">
    <location>
        <begin position="249"/>
        <end position="270"/>
    </location>
</feature>
<dbReference type="EMBL" id="AWXZ01000029">
    <property type="protein sequence ID" value="ESR24938.1"/>
    <property type="molecule type" value="Genomic_DNA"/>
</dbReference>
<feature type="transmembrane region" description="Helical" evidence="14">
    <location>
        <begin position="177"/>
        <end position="200"/>
    </location>
</feature>
<dbReference type="Pfam" id="PF01040">
    <property type="entry name" value="UbiA"/>
    <property type="match status" value="1"/>
</dbReference>
<dbReference type="GO" id="GO:0005886">
    <property type="term" value="C:plasma membrane"/>
    <property type="evidence" value="ECO:0007669"/>
    <property type="project" value="UniProtKB-SubCell"/>
</dbReference>
<keyword evidence="16" id="KW-1185">Reference proteome</keyword>
<dbReference type="NCBIfam" id="TIGR01473">
    <property type="entry name" value="cyoE_ctaB"/>
    <property type="match status" value="1"/>
</dbReference>
<proteinExistence type="inferred from homology"/>
<evidence type="ECO:0000256" key="1">
    <source>
        <dbReference type="ARBA" id="ARBA00004651"/>
    </source>
</evidence>
<evidence type="ECO:0000256" key="9">
    <source>
        <dbReference type="ARBA" id="ARBA00023136"/>
    </source>
</evidence>
<reference evidence="15 16" key="1">
    <citation type="journal article" date="2014" name="Genome Announc.">
        <title>Draft Genome Sequence of Lutibaculum baratangense Strain AMV1T, Isolated from a Mud Volcano in Andamans, India.</title>
        <authorList>
            <person name="Singh A."/>
            <person name="Sreenivas A."/>
            <person name="Sathyanarayana Reddy G."/>
            <person name="Pinnaka A.K."/>
            <person name="Shivaji S."/>
        </authorList>
    </citation>
    <scope>NUCLEOTIDE SEQUENCE [LARGE SCALE GENOMIC DNA]</scope>
    <source>
        <strain evidence="15 16">AMV1</strain>
    </source>
</reference>
<dbReference type="PROSITE" id="PS00943">
    <property type="entry name" value="UBIA"/>
    <property type="match status" value="1"/>
</dbReference>
<comment type="pathway">
    <text evidence="2 14">Porphyrin-containing compound metabolism; heme O biosynthesis; heme O from protoheme: step 1/1.</text>
</comment>
<dbReference type="NCBIfam" id="NF003349">
    <property type="entry name" value="PRK04375.1-2"/>
    <property type="match status" value="1"/>
</dbReference>
<feature type="transmembrane region" description="Helical" evidence="14">
    <location>
        <begin position="97"/>
        <end position="118"/>
    </location>
</feature>
<evidence type="ECO:0000256" key="4">
    <source>
        <dbReference type="ARBA" id="ARBA00022475"/>
    </source>
</evidence>
<evidence type="ECO:0000256" key="10">
    <source>
        <dbReference type="ARBA" id="ARBA00030253"/>
    </source>
</evidence>
<dbReference type="HAMAP" id="MF_00154">
    <property type="entry name" value="CyoE_CtaB"/>
    <property type="match status" value="1"/>
</dbReference>
<dbReference type="PATRIC" id="fig|631454.5.peg.2230"/>
<dbReference type="PANTHER" id="PTHR43448:SF7">
    <property type="entry name" value="4-HYDROXYBENZOATE SOLANESYLTRANSFERASE"/>
    <property type="match status" value="1"/>
</dbReference>
<dbReference type="CDD" id="cd13957">
    <property type="entry name" value="PT_UbiA_Cox10"/>
    <property type="match status" value="1"/>
</dbReference>
<dbReference type="OrthoDB" id="9814417at2"/>
<dbReference type="InterPro" id="IPR006369">
    <property type="entry name" value="Protohaem_IX_farnesylTrfase"/>
</dbReference>
<evidence type="ECO:0000256" key="2">
    <source>
        <dbReference type="ARBA" id="ARBA00004919"/>
    </source>
</evidence>
<sequence length="310" mass="32591">MTLRQLDVTASAADLARGGEIGDYIALLKPRVMSLVIFTALVGMLCAPVTPHPVLALASLLAIAVGAGAAGALNMWYDADIDRIMSRTRSRPIPAGLVSPEEAFSFGLTLSIGSVLVLGLAANWLAAGLLAFTIFFYAVVYTAWLKRRTPQNIVIGGLSGSLPPLIAWTAVTGSISLAPVVLVAIIFMWTPPHFWALALVRSGDYERAGVPMLPVVAGRAETRRQILLYSLALVPLGIVPAGIGLGGAFYLAVSVALGTVFLWLAVRLARGGEDGVGPVAKRLFAFSILYLFGLFAALLVERVAGLPSLI</sequence>
<evidence type="ECO:0000256" key="7">
    <source>
        <dbReference type="ARBA" id="ARBA00022989"/>
    </source>
</evidence>
<feature type="transmembrane region" description="Helical" evidence="14">
    <location>
        <begin position="152"/>
        <end position="171"/>
    </location>
</feature>
<keyword evidence="6 14" id="KW-0812">Transmembrane</keyword>
<dbReference type="Proteomes" id="UP000017819">
    <property type="component" value="Unassembled WGS sequence"/>
</dbReference>
<dbReference type="PANTHER" id="PTHR43448">
    <property type="entry name" value="PROTOHEME IX FARNESYLTRANSFERASE, MITOCHONDRIAL"/>
    <property type="match status" value="1"/>
</dbReference>
<gene>
    <name evidence="14" type="primary">ctaB</name>
    <name evidence="15" type="ORF">N177_2261</name>
</gene>
<accession>V4TFM9</accession>
<keyword evidence="4 14" id="KW-1003">Cell membrane</keyword>
<evidence type="ECO:0000313" key="15">
    <source>
        <dbReference type="EMBL" id="ESR24938.1"/>
    </source>
</evidence>
<keyword evidence="9 14" id="KW-0472">Membrane</keyword>
<keyword evidence="5 14" id="KW-0808">Transferase</keyword>
<comment type="miscellaneous">
    <text evidence="14">Carbon 2 of the heme B porphyrin ring is defined according to the Fischer nomenclature.</text>
</comment>
<dbReference type="STRING" id="631454.N177_2261"/>
<evidence type="ECO:0000256" key="13">
    <source>
        <dbReference type="ARBA" id="ARBA00047690"/>
    </source>
</evidence>
<evidence type="ECO:0000256" key="8">
    <source>
        <dbReference type="ARBA" id="ARBA00023133"/>
    </source>
</evidence>
<organism evidence="15 16">
    <name type="scientific">Lutibaculum baratangense AMV1</name>
    <dbReference type="NCBI Taxonomy" id="631454"/>
    <lineage>
        <taxon>Bacteria</taxon>
        <taxon>Pseudomonadati</taxon>
        <taxon>Pseudomonadota</taxon>
        <taxon>Alphaproteobacteria</taxon>
        <taxon>Hyphomicrobiales</taxon>
        <taxon>Tepidamorphaceae</taxon>
        <taxon>Lutibaculum</taxon>
    </lineage>
</organism>
<feature type="transmembrane region" description="Helical" evidence="14">
    <location>
        <begin position="282"/>
        <end position="300"/>
    </location>
</feature>